<feature type="region of interest" description="Disordered" evidence="4">
    <location>
        <begin position="265"/>
        <end position="288"/>
    </location>
</feature>
<evidence type="ECO:0000313" key="5">
    <source>
        <dbReference type="EMBL" id="MBC6468000.1"/>
    </source>
</evidence>
<dbReference type="Gene3D" id="1.10.1740.10">
    <property type="match status" value="1"/>
</dbReference>
<dbReference type="Proteomes" id="UP000805614">
    <property type="component" value="Unassembled WGS sequence"/>
</dbReference>
<keyword evidence="1" id="KW-0805">Transcription regulation</keyword>
<keyword evidence="2" id="KW-0731">Sigma factor</keyword>
<organism evidence="5 6">
    <name type="scientific">Actinomadura alba</name>
    <dbReference type="NCBI Taxonomy" id="406431"/>
    <lineage>
        <taxon>Bacteria</taxon>
        <taxon>Bacillati</taxon>
        <taxon>Actinomycetota</taxon>
        <taxon>Actinomycetes</taxon>
        <taxon>Streptosporangiales</taxon>
        <taxon>Thermomonosporaceae</taxon>
        <taxon>Actinomadura</taxon>
    </lineage>
</organism>
<dbReference type="PANTHER" id="PTHR43133">
    <property type="entry name" value="RNA POLYMERASE ECF-TYPE SIGMA FACTO"/>
    <property type="match status" value="1"/>
</dbReference>
<reference evidence="5 6" key="1">
    <citation type="submission" date="2020-06" db="EMBL/GenBank/DDBJ databases">
        <title>Actinomadura xiongansis sp. nov., isolated from soil of Baiyangdian.</title>
        <authorList>
            <person name="Zhang X."/>
        </authorList>
    </citation>
    <scope>NUCLEOTIDE SEQUENCE [LARGE SCALE GENOMIC DNA]</scope>
    <source>
        <strain evidence="5 6">HBUM206468</strain>
    </source>
</reference>
<proteinExistence type="predicted"/>
<accession>A0ABR7LTA2</accession>
<sequence length="525" mass="56287">MSDRLLVEALQARDPSALTAVYDAYGDRIYAYCWFQWRNRDAAGQALRDTLIVAEAHIGRLRDADRFGPWLYAIARHECARSMPYGGRRPDVSIATHRQDDVDLRVTAWRAVMSLAPLSREAMELHIRHRLELPDLGAVLGLLEEDVTALLDRARVELEAALTAELLAHDGPYDCRVRADLLRERRDELSADLRARLLRHALTCRVCGPHRPRNVSPAKVYELLPTVTPPESLRRQVLDCFHDTDLTGYRCAVAAQIADFDERGFPVQQPRTPPARRAAVEETADDGRGPLSRHPLILGAVAALLVGASMGGASVAQFLCRSDDRPAAVTAPGGTSAPPRLSGFPAPPIAGAGVVGDEGTVVVPQPGPLAIDTGSAVPQPMTMASPPPDGRIRPGEPMPPLQPPPGWPTQPPMSPPPTGGPPRPTPPPPTRTPPATPPPTQTPPGTSPPTQTPPTQTPPPTQAPPTQTPPTQTRPTQPPPAQTPPPTSVPPTKPPSPPSARPVPRPISVPPSHPTGGPRPVERAR</sequence>
<comment type="caution">
    <text evidence="5">The sequence shown here is derived from an EMBL/GenBank/DDBJ whole genome shotgun (WGS) entry which is preliminary data.</text>
</comment>
<evidence type="ECO:0000256" key="2">
    <source>
        <dbReference type="ARBA" id="ARBA00023082"/>
    </source>
</evidence>
<evidence type="ECO:0000256" key="3">
    <source>
        <dbReference type="ARBA" id="ARBA00023163"/>
    </source>
</evidence>
<feature type="region of interest" description="Disordered" evidence="4">
    <location>
        <begin position="368"/>
        <end position="525"/>
    </location>
</feature>
<keyword evidence="6" id="KW-1185">Reference proteome</keyword>
<feature type="compositionally biased region" description="Pro residues" evidence="4">
    <location>
        <begin position="476"/>
        <end position="513"/>
    </location>
</feature>
<gene>
    <name evidence="5" type="ORF">HKK74_21235</name>
</gene>
<protein>
    <submittedName>
        <fullName evidence="5">Sigma-70 family RNA polymerase sigma factor</fullName>
    </submittedName>
</protein>
<dbReference type="InterPro" id="IPR013325">
    <property type="entry name" value="RNA_pol_sigma_r2"/>
</dbReference>
<keyword evidence="3" id="KW-0804">Transcription</keyword>
<evidence type="ECO:0000256" key="1">
    <source>
        <dbReference type="ARBA" id="ARBA00023015"/>
    </source>
</evidence>
<dbReference type="PRINTS" id="PR01217">
    <property type="entry name" value="PRICHEXTENSN"/>
</dbReference>
<dbReference type="RefSeq" id="WP_187245004.1">
    <property type="nucleotide sequence ID" value="NZ_BAAAOK010000037.1"/>
</dbReference>
<dbReference type="EMBL" id="JABVEC010000016">
    <property type="protein sequence ID" value="MBC6468000.1"/>
    <property type="molecule type" value="Genomic_DNA"/>
</dbReference>
<evidence type="ECO:0000256" key="4">
    <source>
        <dbReference type="SAM" id="MobiDB-lite"/>
    </source>
</evidence>
<dbReference type="SUPFAM" id="SSF88946">
    <property type="entry name" value="Sigma2 domain of RNA polymerase sigma factors"/>
    <property type="match status" value="1"/>
</dbReference>
<evidence type="ECO:0000313" key="6">
    <source>
        <dbReference type="Proteomes" id="UP000805614"/>
    </source>
</evidence>
<name>A0ABR7LTA2_9ACTN</name>
<dbReference type="PANTHER" id="PTHR43133:SF51">
    <property type="entry name" value="RNA POLYMERASE SIGMA FACTOR"/>
    <property type="match status" value="1"/>
</dbReference>
<feature type="compositionally biased region" description="Pro residues" evidence="4">
    <location>
        <begin position="396"/>
        <end position="468"/>
    </location>
</feature>
<dbReference type="InterPro" id="IPR039425">
    <property type="entry name" value="RNA_pol_sigma-70-like"/>
</dbReference>